<evidence type="ECO:0000313" key="1">
    <source>
        <dbReference type="EMBL" id="KAA8501307.1"/>
    </source>
</evidence>
<evidence type="ECO:0000313" key="2">
    <source>
        <dbReference type="Proteomes" id="UP000322025"/>
    </source>
</evidence>
<accession>A0A5M9HXD4</accession>
<dbReference type="OrthoDB" id="1771041at2"/>
<keyword evidence="2" id="KW-1185">Reference proteome</keyword>
<dbReference type="RefSeq" id="WP_150310934.1">
    <property type="nucleotide sequence ID" value="NZ_VMSO01000010.1"/>
</dbReference>
<reference evidence="1" key="1">
    <citation type="submission" date="2019-07" db="EMBL/GenBank/DDBJ databases">
        <authorList>
            <person name="Wongkuna S."/>
            <person name="Scaria J."/>
        </authorList>
    </citation>
    <scope>NUCLEOTIDE SEQUENCE [LARGE SCALE GENOMIC DNA]</scope>
    <source>
        <strain evidence="1">SW178</strain>
    </source>
</reference>
<sequence>MNTVEMLDELQNKALHDERLKYRFLKTKEEEDALGAFCRVCRELGYEIYPMDVIQAGDEFYATMKRSTNGGGENSPKLEGEDDLYEMFFASLDQPGIPDAK</sequence>
<dbReference type="EMBL" id="VMSO01000010">
    <property type="protein sequence ID" value="KAA8501307.1"/>
    <property type="molecule type" value="Genomic_DNA"/>
</dbReference>
<proteinExistence type="predicted"/>
<gene>
    <name evidence="1" type="ORF">FNY66_09385</name>
</gene>
<dbReference type="AlphaFoldDB" id="A0A5M9HXD4"/>
<comment type="caution">
    <text evidence="1">The sequence shown here is derived from an EMBL/GenBank/DDBJ whole genome shotgun (WGS) entry which is preliminary data.</text>
</comment>
<name>A0A5M9HXD4_9FIRM</name>
<dbReference type="Proteomes" id="UP000322025">
    <property type="component" value="Unassembled WGS sequence"/>
</dbReference>
<protein>
    <submittedName>
        <fullName evidence="1">Uncharacterized protein</fullName>
    </submittedName>
</protein>
<organism evidence="1 2">
    <name type="scientific">Mediterraneibacter catenae</name>
    <dbReference type="NCBI Taxonomy" id="2594882"/>
    <lineage>
        <taxon>Bacteria</taxon>
        <taxon>Bacillati</taxon>
        <taxon>Bacillota</taxon>
        <taxon>Clostridia</taxon>
        <taxon>Lachnospirales</taxon>
        <taxon>Lachnospiraceae</taxon>
        <taxon>Mediterraneibacter</taxon>
    </lineage>
</organism>